<dbReference type="EMBL" id="JBHLTL010000004">
    <property type="protein sequence ID" value="MFC0589038.1"/>
    <property type="molecule type" value="Genomic_DNA"/>
</dbReference>
<name>A0ABV6PGS9_9SPHN</name>
<accession>A0ABV6PGS9</accession>
<dbReference type="SUPFAM" id="SSF48452">
    <property type="entry name" value="TPR-like"/>
    <property type="match status" value="1"/>
</dbReference>
<dbReference type="InterPro" id="IPR011990">
    <property type="entry name" value="TPR-like_helical_dom_sf"/>
</dbReference>
<proteinExistence type="predicted"/>
<organism evidence="1 2">
    <name type="scientific">Novosphingobium aquiterrae</name>
    <dbReference type="NCBI Taxonomy" id="624388"/>
    <lineage>
        <taxon>Bacteria</taxon>
        <taxon>Pseudomonadati</taxon>
        <taxon>Pseudomonadota</taxon>
        <taxon>Alphaproteobacteria</taxon>
        <taxon>Sphingomonadales</taxon>
        <taxon>Sphingomonadaceae</taxon>
        <taxon>Novosphingobium</taxon>
    </lineage>
</organism>
<dbReference type="Proteomes" id="UP001589943">
    <property type="component" value="Unassembled WGS sequence"/>
</dbReference>
<sequence>MTWVAVLALAGLTFAAIVFAFKVPRSGWEAVGAALMFGAAGFAWQGRPAQSGAPKAAAEVSRPAGAALVEARKQLSAQGENQPNSWAIIADALARNGSYSDAAGVLLGAVRKDPGNADAWLAMANDLVAHADGTLTPAAQYAYDRAAKADPAHPGPAFFLGLALATNGKLDEGRDAWAALLARAPKGAPWRADLEQRLARLDDYIAAQSRTDQAR</sequence>
<dbReference type="Pfam" id="PF13428">
    <property type="entry name" value="TPR_14"/>
    <property type="match status" value="1"/>
</dbReference>
<evidence type="ECO:0000313" key="1">
    <source>
        <dbReference type="EMBL" id="MFC0589038.1"/>
    </source>
</evidence>
<dbReference type="RefSeq" id="WP_379480546.1">
    <property type="nucleotide sequence ID" value="NZ_JBHLTL010000004.1"/>
</dbReference>
<evidence type="ECO:0000313" key="2">
    <source>
        <dbReference type="Proteomes" id="UP001589943"/>
    </source>
</evidence>
<protein>
    <submittedName>
        <fullName evidence="1">Tetratricopeptide repeat protein</fullName>
    </submittedName>
</protein>
<reference evidence="1 2" key="1">
    <citation type="submission" date="2024-09" db="EMBL/GenBank/DDBJ databases">
        <authorList>
            <person name="Sun Q."/>
            <person name="Mori K."/>
        </authorList>
    </citation>
    <scope>NUCLEOTIDE SEQUENCE [LARGE SCALE GENOMIC DNA]</scope>
    <source>
        <strain evidence="1 2">NCAIM B.02537</strain>
    </source>
</reference>
<gene>
    <name evidence="1" type="ORF">ACFFF7_06395</name>
</gene>
<keyword evidence="2" id="KW-1185">Reference proteome</keyword>
<comment type="caution">
    <text evidence="1">The sequence shown here is derived from an EMBL/GenBank/DDBJ whole genome shotgun (WGS) entry which is preliminary data.</text>
</comment>
<dbReference type="Gene3D" id="1.25.40.10">
    <property type="entry name" value="Tetratricopeptide repeat domain"/>
    <property type="match status" value="1"/>
</dbReference>